<dbReference type="Proteomes" id="UP000184383">
    <property type="component" value="Unassembled WGS sequence"/>
</dbReference>
<evidence type="ECO:0000259" key="18">
    <source>
        <dbReference type="PROSITE" id="PS51349"/>
    </source>
</evidence>
<dbReference type="PROSITE" id="PS50255">
    <property type="entry name" value="CYTOCHROME_B5_2"/>
    <property type="match status" value="1"/>
</dbReference>
<dbReference type="PROSITE" id="PS00191">
    <property type="entry name" value="CYTOCHROME_B5_1"/>
    <property type="match status" value="1"/>
</dbReference>
<dbReference type="InterPro" id="IPR001199">
    <property type="entry name" value="Cyt_B5-like_heme/steroid-bd"/>
</dbReference>
<dbReference type="Pfam" id="PF01070">
    <property type="entry name" value="FMN_dh"/>
    <property type="match status" value="1"/>
</dbReference>
<dbReference type="SMART" id="SM01117">
    <property type="entry name" value="Cyt-b5"/>
    <property type="match status" value="1"/>
</dbReference>
<evidence type="ECO:0000256" key="12">
    <source>
        <dbReference type="ARBA" id="ARBA00052399"/>
    </source>
</evidence>
<keyword evidence="6" id="KW-0285">Flavoprotein</keyword>
<dbReference type="RefSeq" id="XP_040691980.1">
    <property type="nucleotide sequence ID" value="XM_040830271.1"/>
</dbReference>
<keyword evidence="11" id="KW-0496">Mitochondrion</keyword>
<gene>
    <name evidence="19" type="ORF">ASPWEDRAFT_168218</name>
</gene>
<dbReference type="GO" id="GO:0005758">
    <property type="term" value="C:mitochondrial intermembrane space"/>
    <property type="evidence" value="ECO:0007669"/>
    <property type="project" value="UniProtKB-SubCell"/>
</dbReference>
<dbReference type="PANTHER" id="PTHR10578">
    <property type="entry name" value="S -2-HYDROXY-ACID OXIDASE-RELATED"/>
    <property type="match status" value="1"/>
</dbReference>
<dbReference type="GO" id="GO:0020037">
    <property type="term" value="F:heme binding"/>
    <property type="evidence" value="ECO:0007669"/>
    <property type="project" value="InterPro"/>
</dbReference>
<evidence type="ECO:0000256" key="1">
    <source>
        <dbReference type="ARBA" id="ARBA00001917"/>
    </source>
</evidence>
<dbReference type="EC" id="1.1.2.3" evidence="15"/>
<dbReference type="InterPro" id="IPR013785">
    <property type="entry name" value="Aldolase_TIM"/>
</dbReference>
<dbReference type="Gene3D" id="3.10.120.10">
    <property type="entry name" value="Cytochrome b5-like heme/steroid binding domain"/>
    <property type="match status" value="1"/>
</dbReference>
<evidence type="ECO:0000256" key="13">
    <source>
        <dbReference type="ARBA" id="ARBA00061137"/>
    </source>
</evidence>
<keyword evidence="10" id="KW-0408">Iron</keyword>
<dbReference type="SUPFAM" id="SSF55856">
    <property type="entry name" value="Cytochrome b5-like heme/steroid binding domain"/>
    <property type="match status" value="1"/>
</dbReference>
<keyword evidence="8" id="KW-0479">Metal-binding</keyword>
<dbReference type="InterPro" id="IPR036400">
    <property type="entry name" value="Cyt_B5-like_heme/steroid_sf"/>
</dbReference>
<evidence type="ECO:0000256" key="10">
    <source>
        <dbReference type="ARBA" id="ARBA00023004"/>
    </source>
</evidence>
<evidence type="ECO:0000256" key="5">
    <source>
        <dbReference type="ARBA" id="ARBA00022617"/>
    </source>
</evidence>
<keyword evidence="9" id="KW-0560">Oxidoreductase</keyword>
<dbReference type="GO" id="GO:0046872">
    <property type="term" value="F:metal ion binding"/>
    <property type="evidence" value="ECO:0007669"/>
    <property type="project" value="UniProtKB-KW"/>
</dbReference>
<keyword evidence="7" id="KW-0288">FMN</keyword>
<dbReference type="InterPro" id="IPR000262">
    <property type="entry name" value="FMN-dep_DH"/>
</dbReference>
<dbReference type="Gene3D" id="3.20.20.70">
    <property type="entry name" value="Aldolase class I"/>
    <property type="match status" value="1"/>
</dbReference>
<evidence type="ECO:0000256" key="9">
    <source>
        <dbReference type="ARBA" id="ARBA00023002"/>
    </source>
</evidence>
<comment type="cofactor">
    <cofactor evidence="1">
        <name>FMN</name>
        <dbReference type="ChEBI" id="CHEBI:58210"/>
    </cofactor>
</comment>
<evidence type="ECO:0000259" key="17">
    <source>
        <dbReference type="PROSITE" id="PS50255"/>
    </source>
</evidence>
<organism evidence="19 20">
    <name type="scientific">Aspergillus wentii DTO 134E9</name>
    <dbReference type="NCBI Taxonomy" id="1073089"/>
    <lineage>
        <taxon>Eukaryota</taxon>
        <taxon>Fungi</taxon>
        <taxon>Dikarya</taxon>
        <taxon>Ascomycota</taxon>
        <taxon>Pezizomycotina</taxon>
        <taxon>Eurotiomycetes</taxon>
        <taxon>Eurotiomycetidae</taxon>
        <taxon>Eurotiales</taxon>
        <taxon>Aspergillaceae</taxon>
        <taxon>Aspergillus</taxon>
        <taxon>Aspergillus subgen. Cremei</taxon>
    </lineage>
</organism>
<dbReference type="PROSITE" id="PS00557">
    <property type="entry name" value="FMN_HYDROXY_ACID_DH_1"/>
    <property type="match status" value="1"/>
</dbReference>
<feature type="domain" description="Cytochrome b5 heme-binding" evidence="17">
    <location>
        <begin position="87"/>
        <end position="163"/>
    </location>
</feature>
<evidence type="ECO:0000256" key="2">
    <source>
        <dbReference type="ARBA" id="ARBA00001970"/>
    </source>
</evidence>
<evidence type="ECO:0000256" key="8">
    <source>
        <dbReference type="ARBA" id="ARBA00022723"/>
    </source>
</evidence>
<evidence type="ECO:0000256" key="4">
    <source>
        <dbReference type="ARBA" id="ARBA00011881"/>
    </source>
</evidence>
<dbReference type="OrthoDB" id="1925334at2759"/>
<evidence type="ECO:0000313" key="20">
    <source>
        <dbReference type="Proteomes" id="UP000184383"/>
    </source>
</evidence>
<dbReference type="InterPro" id="IPR037458">
    <property type="entry name" value="L-MDH/L-LDH_FMN-bd"/>
</dbReference>
<dbReference type="GO" id="GO:0006089">
    <property type="term" value="P:lactate metabolic process"/>
    <property type="evidence" value="ECO:0007669"/>
    <property type="project" value="TreeGrafter"/>
</dbReference>
<dbReference type="InterPro" id="IPR037396">
    <property type="entry name" value="FMN_HAD"/>
</dbReference>
<keyword evidence="20" id="KW-1185">Reference proteome</keyword>
<name>A0A1L9RTS8_ASPWE</name>
<evidence type="ECO:0000256" key="16">
    <source>
        <dbReference type="ARBA" id="ARBA00068515"/>
    </source>
</evidence>
<protein>
    <recommendedName>
        <fullName evidence="16">L-lactate dehydrogenase (cytochrome)</fullName>
        <ecNumber evidence="15">1.1.2.3</ecNumber>
    </recommendedName>
</protein>
<dbReference type="GeneID" id="63746119"/>
<dbReference type="InterPro" id="IPR008259">
    <property type="entry name" value="FMN_hydac_DH_AS"/>
</dbReference>
<comment type="cofactor">
    <cofactor evidence="2">
        <name>heme b</name>
        <dbReference type="ChEBI" id="CHEBI:60344"/>
    </cofactor>
</comment>
<proteinExistence type="inferred from homology"/>
<dbReference type="VEuPathDB" id="FungiDB:ASPWEDRAFT_168218"/>
<comment type="subunit">
    <text evidence="4">Homotetramer.</text>
</comment>
<evidence type="ECO:0000256" key="3">
    <source>
        <dbReference type="ARBA" id="ARBA00004569"/>
    </source>
</evidence>
<comment type="subcellular location">
    <subcellularLocation>
        <location evidence="3">Mitochondrion intermembrane space</location>
    </subcellularLocation>
</comment>
<dbReference type="PRINTS" id="PR00363">
    <property type="entry name" value="CYTOCHROMEB5"/>
</dbReference>
<dbReference type="FunFam" id="3.20.20.70:FF:000062">
    <property type="entry name" value="Cytochrome b2, mitochondrial, putative"/>
    <property type="match status" value="1"/>
</dbReference>
<evidence type="ECO:0000313" key="19">
    <source>
        <dbReference type="EMBL" id="OJJ38304.1"/>
    </source>
</evidence>
<comment type="similarity">
    <text evidence="14">In the N-terminal section; belongs to the cytochrome b5 family.</text>
</comment>
<dbReference type="Pfam" id="PF00173">
    <property type="entry name" value="Cyt-b5"/>
    <property type="match status" value="1"/>
</dbReference>
<evidence type="ECO:0000256" key="15">
    <source>
        <dbReference type="ARBA" id="ARBA00066458"/>
    </source>
</evidence>
<comment type="catalytic activity">
    <reaction evidence="12">
        <text>(S)-lactate + 2 Fe(III)-[cytochrome c] = 2 Fe(II)-[cytochrome c] + pyruvate + 2 H(+)</text>
        <dbReference type="Rhea" id="RHEA:19909"/>
        <dbReference type="Rhea" id="RHEA-COMP:10350"/>
        <dbReference type="Rhea" id="RHEA-COMP:14399"/>
        <dbReference type="ChEBI" id="CHEBI:15361"/>
        <dbReference type="ChEBI" id="CHEBI:15378"/>
        <dbReference type="ChEBI" id="CHEBI:16651"/>
        <dbReference type="ChEBI" id="CHEBI:29033"/>
        <dbReference type="ChEBI" id="CHEBI:29034"/>
        <dbReference type="EC" id="1.1.2.3"/>
    </reaction>
    <physiologicalReaction direction="left-to-right" evidence="12">
        <dbReference type="Rhea" id="RHEA:19910"/>
    </physiologicalReaction>
</comment>
<dbReference type="SUPFAM" id="SSF51395">
    <property type="entry name" value="FMN-linked oxidoreductases"/>
    <property type="match status" value="1"/>
</dbReference>
<comment type="similarity">
    <text evidence="13">In the C-terminal section; belongs to the FMN-dependent alpha-hydroxy acid dehydrogenase family.</text>
</comment>
<dbReference type="InterPro" id="IPR018506">
    <property type="entry name" value="Cyt_B5_heme-BS"/>
</dbReference>
<dbReference type="STRING" id="1073089.A0A1L9RTS8"/>
<evidence type="ECO:0000256" key="11">
    <source>
        <dbReference type="ARBA" id="ARBA00023128"/>
    </source>
</evidence>
<dbReference type="CDD" id="cd02922">
    <property type="entry name" value="FCB2_FMN"/>
    <property type="match status" value="1"/>
</dbReference>
<dbReference type="EMBL" id="KV878210">
    <property type="protein sequence ID" value="OJJ38304.1"/>
    <property type="molecule type" value="Genomic_DNA"/>
</dbReference>
<evidence type="ECO:0000256" key="14">
    <source>
        <dbReference type="ARBA" id="ARBA00061589"/>
    </source>
</evidence>
<accession>A0A1L9RTS8</accession>
<evidence type="ECO:0000256" key="7">
    <source>
        <dbReference type="ARBA" id="ARBA00022643"/>
    </source>
</evidence>
<reference evidence="20" key="1">
    <citation type="journal article" date="2017" name="Genome Biol.">
        <title>Comparative genomics reveals high biological diversity and specific adaptations in the industrially and medically important fungal genus Aspergillus.</title>
        <authorList>
            <person name="de Vries R.P."/>
            <person name="Riley R."/>
            <person name="Wiebenga A."/>
            <person name="Aguilar-Osorio G."/>
            <person name="Amillis S."/>
            <person name="Uchima C.A."/>
            <person name="Anderluh G."/>
            <person name="Asadollahi M."/>
            <person name="Askin M."/>
            <person name="Barry K."/>
            <person name="Battaglia E."/>
            <person name="Bayram O."/>
            <person name="Benocci T."/>
            <person name="Braus-Stromeyer S.A."/>
            <person name="Caldana C."/>
            <person name="Canovas D."/>
            <person name="Cerqueira G.C."/>
            <person name="Chen F."/>
            <person name="Chen W."/>
            <person name="Choi C."/>
            <person name="Clum A."/>
            <person name="Dos Santos R.A."/>
            <person name="Damasio A.R."/>
            <person name="Diallinas G."/>
            <person name="Emri T."/>
            <person name="Fekete E."/>
            <person name="Flipphi M."/>
            <person name="Freyberg S."/>
            <person name="Gallo A."/>
            <person name="Gournas C."/>
            <person name="Habgood R."/>
            <person name="Hainaut M."/>
            <person name="Harispe M.L."/>
            <person name="Henrissat B."/>
            <person name="Hilden K.S."/>
            <person name="Hope R."/>
            <person name="Hossain A."/>
            <person name="Karabika E."/>
            <person name="Karaffa L."/>
            <person name="Karanyi Z."/>
            <person name="Krasevec N."/>
            <person name="Kuo A."/>
            <person name="Kusch H."/>
            <person name="LaButti K."/>
            <person name="Lagendijk E.L."/>
            <person name="Lapidus A."/>
            <person name="Levasseur A."/>
            <person name="Lindquist E."/>
            <person name="Lipzen A."/>
            <person name="Logrieco A.F."/>
            <person name="MacCabe A."/>
            <person name="Maekelae M.R."/>
            <person name="Malavazi I."/>
            <person name="Melin P."/>
            <person name="Meyer V."/>
            <person name="Mielnichuk N."/>
            <person name="Miskei M."/>
            <person name="Molnar A.P."/>
            <person name="Mule G."/>
            <person name="Ngan C.Y."/>
            <person name="Orejas M."/>
            <person name="Orosz E."/>
            <person name="Ouedraogo J.P."/>
            <person name="Overkamp K.M."/>
            <person name="Park H.-S."/>
            <person name="Perrone G."/>
            <person name="Piumi F."/>
            <person name="Punt P.J."/>
            <person name="Ram A.F."/>
            <person name="Ramon A."/>
            <person name="Rauscher S."/>
            <person name="Record E."/>
            <person name="Riano-Pachon D.M."/>
            <person name="Robert V."/>
            <person name="Roehrig J."/>
            <person name="Ruller R."/>
            <person name="Salamov A."/>
            <person name="Salih N.S."/>
            <person name="Samson R.A."/>
            <person name="Sandor E."/>
            <person name="Sanguinetti M."/>
            <person name="Schuetze T."/>
            <person name="Sepcic K."/>
            <person name="Shelest E."/>
            <person name="Sherlock G."/>
            <person name="Sophianopoulou V."/>
            <person name="Squina F.M."/>
            <person name="Sun H."/>
            <person name="Susca A."/>
            <person name="Todd R.B."/>
            <person name="Tsang A."/>
            <person name="Unkles S.E."/>
            <person name="van de Wiele N."/>
            <person name="van Rossen-Uffink D."/>
            <person name="Oliveira J.V."/>
            <person name="Vesth T.C."/>
            <person name="Visser J."/>
            <person name="Yu J.-H."/>
            <person name="Zhou M."/>
            <person name="Andersen M.R."/>
            <person name="Archer D.B."/>
            <person name="Baker S.E."/>
            <person name="Benoit I."/>
            <person name="Brakhage A.A."/>
            <person name="Braus G.H."/>
            <person name="Fischer R."/>
            <person name="Frisvad J.C."/>
            <person name="Goldman G.H."/>
            <person name="Houbraken J."/>
            <person name="Oakley B."/>
            <person name="Pocsi I."/>
            <person name="Scazzocchio C."/>
            <person name="Seiboth B."/>
            <person name="vanKuyk P.A."/>
            <person name="Wortman J."/>
            <person name="Dyer P.S."/>
            <person name="Grigoriev I.V."/>
        </authorList>
    </citation>
    <scope>NUCLEOTIDE SEQUENCE [LARGE SCALE GENOMIC DNA]</scope>
    <source>
        <strain evidence="20">DTO 134E9</strain>
    </source>
</reference>
<dbReference type="PROSITE" id="PS51349">
    <property type="entry name" value="FMN_HYDROXY_ACID_DH_2"/>
    <property type="match status" value="1"/>
</dbReference>
<dbReference type="PANTHER" id="PTHR10578:SF101">
    <property type="entry name" value="L-LACTATE DEHYDROGENASE (CYTOCHROME B2)"/>
    <property type="match status" value="1"/>
</dbReference>
<dbReference type="AlphaFoldDB" id="A0A1L9RTS8"/>
<evidence type="ECO:0000256" key="6">
    <source>
        <dbReference type="ARBA" id="ARBA00022630"/>
    </source>
</evidence>
<sequence>MMLRLFSRSKGTCSFIRRQAVSVNPYRRAAFHKNAACKRFSNGRGLSNWPVKSFWGAFVILIGAGLYQQFRGLESTGNERGEHENRQKLIPYEEVQKHITETDCWVIINGLVYDVTNFLQHHPGGRQAILAEAGKDTSKLFSMLHPQDALNTLPPESCLGPVDPATLPREEIPPTEADIQRQAARDEMPMVENFHLLQDFETWAERVLSETAWAYYRSAADEERTLHENQKAFQRYYFRPRVLRDMSYGTTETTVLGIPSAMPVFISPTAMGKLGHPLGEINITKAAGEYEIVQMISSNASCDLEEIFNASKENQPLIFQLYLNKDRSASETLIRKVEELGARAIVFTVDVCWESKRTLDVRTKASMRKSTSPSEKPTTNLGVAQEIGGYQDRNLTWKDISFIRKNTTLPIIVKGVQCIEDVQLCVDYGVEGVIISNHGGRQADYAPAPIDILYEIRTHRPDLFSKTEIMIDGGIRCGADVVKALAMGAKAVGVGRPFLYANGTHGEVGVGRVIEILYEEITNTMRNIGARRVEDLKAEMVGPAGPWI</sequence>
<dbReference type="GO" id="GO:0004460">
    <property type="term" value="F:L-lactate dehydrogenase (cytochrome) activity"/>
    <property type="evidence" value="ECO:0007669"/>
    <property type="project" value="UniProtKB-EC"/>
</dbReference>
<keyword evidence="5" id="KW-0349">Heme</keyword>
<feature type="domain" description="FMN hydroxy acid dehydrogenase" evidence="18">
    <location>
        <begin position="189"/>
        <end position="546"/>
    </location>
</feature>